<accession>A0ABN1F277</accession>
<comment type="caution">
    <text evidence="3">The sequence shown here is derived from an EMBL/GenBank/DDBJ whole genome shotgun (WGS) entry which is preliminary data.</text>
</comment>
<proteinExistence type="inferred from homology"/>
<protein>
    <submittedName>
        <fullName evidence="3">Tripartite tricarboxylate transporter substrate binding protein</fullName>
    </submittedName>
</protein>
<gene>
    <name evidence="3" type="ORF">GCM10009416_18550</name>
</gene>
<dbReference type="RefSeq" id="WP_343894959.1">
    <property type="nucleotide sequence ID" value="NZ_BAAAFZ010000021.1"/>
</dbReference>
<name>A0ABN1F277_9PROT</name>
<dbReference type="Proteomes" id="UP001501588">
    <property type="component" value="Unassembled WGS sequence"/>
</dbReference>
<dbReference type="SUPFAM" id="SSF53850">
    <property type="entry name" value="Periplasmic binding protein-like II"/>
    <property type="match status" value="1"/>
</dbReference>
<keyword evidence="4" id="KW-1185">Reference proteome</keyword>
<dbReference type="EMBL" id="BAAAFZ010000021">
    <property type="protein sequence ID" value="GAA0580450.1"/>
    <property type="molecule type" value="Genomic_DNA"/>
</dbReference>
<organism evidence="3 4">
    <name type="scientific">Craurococcus roseus</name>
    <dbReference type="NCBI Taxonomy" id="77585"/>
    <lineage>
        <taxon>Bacteria</taxon>
        <taxon>Pseudomonadati</taxon>
        <taxon>Pseudomonadota</taxon>
        <taxon>Alphaproteobacteria</taxon>
        <taxon>Acetobacterales</taxon>
        <taxon>Acetobacteraceae</taxon>
        <taxon>Craurococcus</taxon>
    </lineage>
</organism>
<sequence>MMKRRALAAAALAASAAAPAEGQPTAGGAFPNRPMRLVVPFPPGGPTDLIGRVLAQKLSALLGQPVMVENRSGGGGVVGTDTVAKAAPDGHTVAVTSAGALAIAPNLVASMPYQVGRDLAPVALVATVPELLAVHPDVPANTLAELVAHAKARPGRLNFASSGNGSMPHLAGEALRFAAGVEIVHVPYRGAAPAVTDLVSGQVQMMFADLPVLLPQVRSGALRAVVLAGKERAPLLPEVPTTAEAGMPQVLAENWYGLVAPTRTPEPVLTVLRDASARALRDPEVEAALREQGARAAGGMGGEEFAAFVRAEAERWGEVARRSGATMD</sequence>
<evidence type="ECO:0000256" key="2">
    <source>
        <dbReference type="SAM" id="SignalP"/>
    </source>
</evidence>
<dbReference type="InterPro" id="IPR042100">
    <property type="entry name" value="Bug_dom1"/>
</dbReference>
<evidence type="ECO:0000256" key="1">
    <source>
        <dbReference type="ARBA" id="ARBA00006987"/>
    </source>
</evidence>
<reference evidence="3 4" key="1">
    <citation type="journal article" date="2019" name="Int. J. Syst. Evol. Microbiol.">
        <title>The Global Catalogue of Microorganisms (GCM) 10K type strain sequencing project: providing services to taxonomists for standard genome sequencing and annotation.</title>
        <authorList>
            <consortium name="The Broad Institute Genomics Platform"/>
            <consortium name="The Broad Institute Genome Sequencing Center for Infectious Disease"/>
            <person name="Wu L."/>
            <person name="Ma J."/>
        </authorList>
    </citation>
    <scope>NUCLEOTIDE SEQUENCE [LARGE SCALE GENOMIC DNA]</scope>
    <source>
        <strain evidence="3 4">JCM 9933</strain>
    </source>
</reference>
<dbReference type="CDD" id="cd13578">
    <property type="entry name" value="PBP2_Bug27"/>
    <property type="match status" value="1"/>
</dbReference>
<dbReference type="Pfam" id="PF03401">
    <property type="entry name" value="TctC"/>
    <property type="match status" value="1"/>
</dbReference>
<dbReference type="Gene3D" id="3.40.190.10">
    <property type="entry name" value="Periplasmic binding protein-like II"/>
    <property type="match status" value="1"/>
</dbReference>
<dbReference type="PANTHER" id="PTHR42928">
    <property type="entry name" value="TRICARBOXYLATE-BINDING PROTEIN"/>
    <property type="match status" value="1"/>
</dbReference>
<dbReference type="Gene3D" id="3.40.190.150">
    <property type="entry name" value="Bordetella uptake gene, domain 1"/>
    <property type="match status" value="1"/>
</dbReference>
<evidence type="ECO:0000313" key="3">
    <source>
        <dbReference type="EMBL" id="GAA0580450.1"/>
    </source>
</evidence>
<dbReference type="InterPro" id="IPR005064">
    <property type="entry name" value="BUG"/>
</dbReference>
<feature type="signal peptide" evidence="2">
    <location>
        <begin position="1"/>
        <end position="20"/>
    </location>
</feature>
<dbReference type="PANTHER" id="PTHR42928:SF5">
    <property type="entry name" value="BLR1237 PROTEIN"/>
    <property type="match status" value="1"/>
</dbReference>
<feature type="chain" id="PRO_5046491798" evidence="2">
    <location>
        <begin position="21"/>
        <end position="328"/>
    </location>
</feature>
<evidence type="ECO:0000313" key="4">
    <source>
        <dbReference type="Proteomes" id="UP001501588"/>
    </source>
</evidence>
<comment type="similarity">
    <text evidence="1">Belongs to the UPF0065 (bug) family.</text>
</comment>
<dbReference type="PIRSF" id="PIRSF017082">
    <property type="entry name" value="YflP"/>
    <property type="match status" value="1"/>
</dbReference>
<keyword evidence="2" id="KW-0732">Signal</keyword>